<comment type="caution">
    <text evidence="2">The sequence shown here is derived from an EMBL/GenBank/DDBJ whole genome shotgun (WGS) entry which is preliminary data.</text>
</comment>
<reference evidence="2 3" key="1">
    <citation type="journal article" date="2019" name="Int. J. Syst. Evol. Microbiol.">
        <title>The Global Catalogue of Microorganisms (GCM) 10K type strain sequencing project: providing services to taxonomists for standard genome sequencing and annotation.</title>
        <authorList>
            <consortium name="The Broad Institute Genomics Platform"/>
            <consortium name="The Broad Institute Genome Sequencing Center for Infectious Disease"/>
            <person name="Wu L."/>
            <person name="Ma J."/>
        </authorList>
    </citation>
    <scope>NUCLEOTIDE SEQUENCE [LARGE SCALE GENOMIC DNA]</scope>
    <source>
        <strain evidence="2 3">DSM 29988</strain>
    </source>
</reference>
<gene>
    <name evidence="2" type="ORF">ACFQJC_09690</name>
</gene>
<keyword evidence="1" id="KW-0472">Membrane</keyword>
<evidence type="ECO:0000313" key="2">
    <source>
        <dbReference type="EMBL" id="MFC7203788.1"/>
    </source>
</evidence>
<keyword evidence="3" id="KW-1185">Reference proteome</keyword>
<dbReference type="AlphaFoldDB" id="A0ABD5ZEY0"/>
<dbReference type="RefSeq" id="WP_390223123.1">
    <property type="nucleotide sequence ID" value="NZ_JBHTAA010000005.1"/>
</dbReference>
<sequence>MSDVGRAARYVLAALILGIAVGVLREGSVVGGLALGVFVAVGVTFGLVFYEFVSRVS</sequence>
<name>A0ABD5ZEY0_9EURY</name>
<evidence type="ECO:0000313" key="3">
    <source>
        <dbReference type="Proteomes" id="UP001596481"/>
    </source>
</evidence>
<feature type="transmembrane region" description="Helical" evidence="1">
    <location>
        <begin position="30"/>
        <end position="53"/>
    </location>
</feature>
<organism evidence="2 3">
    <name type="scientific">Haloferax namakaokahaiae</name>
    <dbReference type="NCBI Taxonomy" id="1748331"/>
    <lineage>
        <taxon>Archaea</taxon>
        <taxon>Methanobacteriati</taxon>
        <taxon>Methanobacteriota</taxon>
        <taxon>Stenosarchaea group</taxon>
        <taxon>Halobacteria</taxon>
        <taxon>Halobacteriales</taxon>
        <taxon>Haloferacaceae</taxon>
        <taxon>Haloferax</taxon>
    </lineage>
</organism>
<keyword evidence="1" id="KW-1133">Transmembrane helix</keyword>
<proteinExistence type="predicted"/>
<accession>A0ABD5ZEY0</accession>
<dbReference type="Proteomes" id="UP001596481">
    <property type="component" value="Unassembled WGS sequence"/>
</dbReference>
<evidence type="ECO:0000256" key="1">
    <source>
        <dbReference type="SAM" id="Phobius"/>
    </source>
</evidence>
<keyword evidence="1" id="KW-0812">Transmembrane</keyword>
<protein>
    <submittedName>
        <fullName evidence="2">Uncharacterized protein</fullName>
    </submittedName>
</protein>
<feature type="transmembrane region" description="Helical" evidence="1">
    <location>
        <begin position="7"/>
        <end position="24"/>
    </location>
</feature>
<dbReference type="EMBL" id="JBHTAA010000005">
    <property type="protein sequence ID" value="MFC7203788.1"/>
    <property type="molecule type" value="Genomic_DNA"/>
</dbReference>